<dbReference type="Proteomes" id="UP000765509">
    <property type="component" value="Unassembled WGS sequence"/>
</dbReference>
<protein>
    <submittedName>
        <fullName evidence="1">Uncharacterized protein</fullName>
    </submittedName>
</protein>
<evidence type="ECO:0000313" key="1">
    <source>
        <dbReference type="EMBL" id="MBW0525774.1"/>
    </source>
</evidence>
<organism evidence="1 2">
    <name type="scientific">Austropuccinia psidii MF-1</name>
    <dbReference type="NCBI Taxonomy" id="1389203"/>
    <lineage>
        <taxon>Eukaryota</taxon>
        <taxon>Fungi</taxon>
        <taxon>Dikarya</taxon>
        <taxon>Basidiomycota</taxon>
        <taxon>Pucciniomycotina</taxon>
        <taxon>Pucciniomycetes</taxon>
        <taxon>Pucciniales</taxon>
        <taxon>Sphaerophragmiaceae</taxon>
        <taxon>Austropuccinia</taxon>
    </lineage>
</organism>
<dbReference type="AlphaFoldDB" id="A0A9Q3I4L2"/>
<reference evidence="1" key="1">
    <citation type="submission" date="2021-03" db="EMBL/GenBank/DDBJ databases">
        <title>Draft genome sequence of rust myrtle Austropuccinia psidii MF-1, a brazilian biotype.</title>
        <authorList>
            <person name="Quecine M.C."/>
            <person name="Pachon D.M.R."/>
            <person name="Bonatelli M.L."/>
            <person name="Correr F.H."/>
            <person name="Franceschini L.M."/>
            <person name="Leite T.F."/>
            <person name="Margarido G.R.A."/>
            <person name="Almeida C.A."/>
            <person name="Ferrarezi J.A."/>
            <person name="Labate C.A."/>
        </authorList>
    </citation>
    <scope>NUCLEOTIDE SEQUENCE</scope>
    <source>
        <strain evidence="1">MF-1</strain>
    </source>
</reference>
<dbReference type="OrthoDB" id="448448at2759"/>
<sequence length="71" mass="7897">MDDIGLRKTIQETSSINTSKEQLITNPNAPHSPFLITNWRSEISKHPQDGALQAKIYHGPTCHSLSEADIL</sequence>
<gene>
    <name evidence="1" type="ORF">O181_065489</name>
</gene>
<comment type="caution">
    <text evidence="1">The sequence shown here is derived from an EMBL/GenBank/DDBJ whole genome shotgun (WGS) entry which is preliminary data.</text>
</comment>
<accession>A0A9Q3I4L2</accession>
<dbReference type="EMBL" id="AVOT02032059">
    <property type="protein sequence ID" value="MBW0525774.1"/>
    <property type="molecule type" value="Genomic_DNA"/>
</dbReference>
<evidence type="ECO:0000313" key="2">
    <source>
        <dbReference type="Proteomes" id="UP000765509"/>
    </source>
</evidence>
<name>A0A9Q3I4L2_9BASI</name>
<keyword evidence="2" id="KW-1185">Reference proteome</keyword>
<proteinExistence type="predicted"/>